<dbReference type="AlphaFoldDB" id="A0AAE6TAX5"/>
<dbReference type="InterPro" id="IPR028098">
    <property type="entry name" value="Glyco_trans_4-like_N"/>
</dbReference>
<gene>
    <name evidence="2" type="ORF">DMI76_08345</name>
</gene>
<accession>A0AAE6TAX5</accession>
<evidence type="ECO:0000313" key="2">
    <source>
        <dbReference type="EMBL" id="QHV63368.1"/>
    </source>
</evidence>
<dbReference type="PANTHER" id="PTHR12526">
    <property type="entry name" value="GLYCOSYLTRANSFERASE"/>
    <property type="match status" value="1"/>
</dbReference>
<dbReference type="RefSeq" id="WP_102722600.1">
    <property type="nucleotide sequence ID" value="NZ_CP029701.1"/>
</dbReference>
<dbReference type="GO" id="GO:0016757">
    <property type="term" value="F:glycosyltransferase activity"/>
    <property type="evidence" value="ECO:0007669"/>
    <property type="project" value="UniProtKB-ARBA"/>
</dbReference>
<protein>
    <submittedName>
        <fullName evidence="2">Glycosyltransferase family 1 protein</fullName>
    </submittedName>
</protein>
<feature type="domain" description="Glycosyltransferase subfamily 4-like N-terminal" evidence="1">
    <location>
        <begin position="16"/>
        <end position="173"/>
    </location>
</feature>
<evidence type="ECO:0000259" key="1">
    <source>
        <dbReference type="Pfam" id="PF13439"/>
    </source>
</evidence>
<evidence type="ECO:0000313" key="3">
    <source>
        <dbReference type="Proteomes" id="UP000642553"/>
    </source>
</evidence>
<dbReference type="EMBL" id="CP029701">
    <property type="protein sequence ID" value="QHV63368.1"/>
    <property type="molecule type" value="Genomic_DNA"/>
</dbReference>
<dbReference type="Gene3D" id="3.40.50.2000">
    <property type="entry name" value="Glycogen Phosphorylase B"/>
    <property type="match status" value="2"/>
</dbReference>
<name>A0AAE6TAX5_9BACT</name>
<sequence length="372" mass="41859">MTPQRVLMVFTIMNRGGAETMVMNYYRRMDRSKLQFDFLVHRETPGIYEEEIRRLGGRIYRLPPITLRGLAAYQEKIAAFFDGHSEYRMVHGHCSELGYWVYREAAARNIPFIAAHAHSSPVGIDKNSLFRFVLKHLMRPCLTHRFTCNELCGRWLFGRRGARDAIVVRNAIDAGRFTYSPEVQERVRKEMGWEGRLVVGHIGNFSWPKNHEFLLRVFRALLAVRPDALLALVGSGGEGEGRIRQEAERPEWDGSIRLLGGRDDVAALVQGMDVFVFPSQFEGFGIAMLEAQAAGLPVVASDRVPGDGAVVPGHVNFMSLKKSPAAWARKIAELADGWQRTDASAFIREAGLDIVRNAEKLQELYLSQGGEA</sequence>
<reference evidence="2" key="1">
    <citation type="submission" date="2018-05" db="EMBL/GenBank/DDBJ databases">
        <title>Complete genome sequnece of Akkermansia muciniphila EB-AMDK-40.</title>
        <authorList>
            <person name="Nam Y.-D."/>
            <person name="Chung W.-H."/>
            <person name="Park Y.S."/>
            <person name="Kang J."/>
        </authorList>
    </citation>
    <scope>NUCLEOTIDE SEQUENCE</scope>
    <source>
        <strain evidence="2">EB-AMDK-40</strain>
    </source>
</reference>
<dbReference type="Pfam" id="PF13439">
    <property type="entry name" value="Glyco_transf_4"/>
    <property type="match status" value="1"/>
</dbReference>
<organism evidence="2 3">
    <name type="scientific">Akkermansia massiliensis</name>
    <dbReference type="NCBI Taxonomy" id="2927224"/>
    <lineage>
        <taxon>Bacteria</taxon>
        <taxon>Pseudomonadati</taxon>
        <taxon>Verrucomicrobiota</taxon>
        <taxon>Verrucomicrobiia</taxon>
        <taxon>Verrucomicrobiales</taxon>
        <taxon>Akkermansiaceae</taxon>
        <taxon>Akkermansia</taxon>
    </lineage>
</organism>
<proteinExistence type="predicted"/>
<dbReference type="Proteomes" id="UP000642553">
    <property type="component" value="Chromosome"/>
</dbReference>
<dbReference type="Pfam" id="PF13692">
    <property type="entry name" value="Glyco_trans_1_4"/>
    <property type="match status" value="1"/>
</dbReference>
<dbReference type="SUPFAM" id="SSF53756">
    <property type="entry name" value="UDP-Glycosyltransferase/glycogen phosphorylase"/>
    <property type="match status" value="1"/>
</dbReference>